<evidence type="ECO:0000313" key="2">
    <source>
        <dbReference type="Proteomes" id="UP000267096"/>
    </source>
</evidence>
<protein>
    <submittedName>
        <fullName evidence="3">HSF_DOMAIN domain-containing protein</fullName>
    </submittedName>
</protein>
<sequence length="462" mass="50968">MGNCVSQTGHKEFLKSLQSSASASGETAAFPFDDPQSFRVFVKKRNKFIPGTLKVTENEIVFARNRSDMLRWPLHYLRRYGFTSAGTNSISECLQASSTSAYTTHYNRAANRLLNNNANDNNNDIIQQNVLLFKRPRSLATPTHNSSLWTLTQQSPHHYFHNNSDTNNNINHNVAGDIVNERILERHQSESHPTTAKQQVLENGVALTSKGLLSSKSLDHWYVNIDSSKFQKRHNLGNYHHAKTHLPSYSLNSMPSALLAPLPSTANSVIRGETNSNKIISTINNNITALNNNIWNSLPNRSISETNSPAGDKFFYGRYVNVKEMVPTPNSMILTSSNEAREPTPPQLDYASVNVGTAGVNDVTANGAISSTQTIRRNSSNVITNCNDSNNNNTTLQNDSLNATSPSMSNGIVVVPSQTCSSNVNYAKIDLERTHAVEVAANASEKENPHRRHFMNGGSMAP</sequence>
<dbReference type="OrthoDB" id="6279276at2759"/>
<proteinExistence type="predicted"/>
<evidence type="ECO:0000313" key="1">
    <source>
        <dbReference type="EMBL" id="VDK41679.1"/>
    </source>
</evidence>
<dbReference type="EMBL" id="UYRR01030971">
    <property type="protein sequence ID" value="VDK41679.1"/>
    <property type="molecule type" value="Genomic_DNA"/>
</dbReference>
<dbReference type="AlphaFoldDB" id="A0A0M3JQR2"/>
<reference evidence="1 2" key="2">
    <citation type="submission" date="2018-11" db="EMBL/GenBank/DDBJ databases">
        <authorList>
            <consortium name="Pathogen Informatics"/>
        </authorList>
    </citation>
    <scope>NUCLEOTIDE SEQUENCE [LARGE SCALE GENOMIC DNA]</scope>
</reference>
<gene>
    <name evidence="1" type="ORF">ASIM_LOCUS9745</name>
</gene>
<reference evidence="3" key="1">
    <citation type="submission" date="2017-02" db="UniProtKB">
        <authorList>
            <consortium name="WormBaseParasite"/>
        </authorList>
    </citation>
    <scope>IDENTIFICATION</scope>
</reference>
<name>A0A0M3JQR2_ANISI</name>
<accession>A0A0M3JQR2</accession>
<dbReference type="InterPro" id="IPR011993">
    <property type="entry name" value="PH-like_dom_sf"/>
</dbReference>
<dbReference type="SUPFAM" id="SSF50729">
    <property type="entry name" value="PH domain-like"/>
    <property type="match status" value="1"/>
</dbReference>
<dbReference type="Proteomes" id="UP000267096">
    <property type="component" value="Unassembled WGS sequence"/>
</dbReference>
<keyword evidence="2" id="KW-1185">Reference proteome</keyword>
<organism evidence="3">
    <name type="scientific">Anisakis simplex</name>
    <name type="common">Herring worm</name>
    <dbReference type="NCBI Taxonomy" id="6269"/>
    <lineage>
        <taxon>Eukaryota</taxon>
        <taxon>Metazoa</taxon>
        <taxon>Ecdysozoa</taxon>
        <taxon>Nematoda</taxon>
        <taxon>Chromadorea</taxon>
        <taxon>Rhabditida</taxon>
        <taxon>Spirurina</taxon>
        <taxon>Ascaridomorpha</taxon>
        <taxon>Ascaridoidea</taxon>
        <taxon>Anisakidae</taxon>
        <taxon>Anisakis</taxon>
        <taxon>Anisakis simplex complex</taxon>
    </lineage>
</organism>
<dbReference type="WBParaSite" id="ASIM_0001001401-mRNA-1">
    <property type="protein sequence ID" value="ASIM_0001001401-mRNA-1"/>
    <property type="gene ID" value="ASIM_0001001401"/>
</dbReference>
<dbReference type="Gene3D" id="2.30.29.30">
    <property type="entry name" value="Pleckstrin-homology domain (PH domain)/Phosphotyrosine-binding domain (PTB)"/>
    <property type="match status" value="1"/>
</dbReference>
<evidence type="ECO:0000313" key="3">
    <source>
        <dbReference type="WBParaSite" id="ASIM_0001001401-mRNA-1"/>
    </source>
</evidence>
<dbReference type="SMART" id="SM01244">
    <property type="entry name" value="IRS"/>
    <property type="match status" value="1"/>
</dbReference>